<sequence length="61" mass="6726">MAVVRALSGNDGNIVQCREGDNVLRSGDLRGDGYGNPPQMGGEYKGDLYLLKLLIREYRPN</sequence>
<evidence type="ECO:0000313" key="1">
    <source>
        <dbReference type="EMBL" id="KAK4339033.1"/>
    </source>
</evidence>
<reference evidence="1" key="1">
    <citation type="submission" date="2023-12" db="EMBL/GenBank/DDBJ databases">
        <title>Genome assembly of Anisodus tanguticus.</title>
        <authorList>
            <person name="Wang Y.-J."/>
        </authorList>
    </citation>
    <scope>NUCLEOTIDE SEQUENCE</scope>
    <source>
        <strain evidence="1">KB-2021</strain>
        <tissue evidence="1">Leaf</tissue>
    </source>
</reference>
<comment type="caution">
    <text evidence="1">The sequence shown here is derived from an EMBL/GenBank/DDBJ whole genome shotgun (WGS) entry which is preliminary data.</text>
</comment>
<evidence type="ECO:0000313" key="2">
    <source>
        <dbReference type="Proteomes" id="UP001291623"/>
    </source>
</evidence>
<gene>
    <name evidence="1" type="ORF">RND71_040495</name>
</gene>
<proteinExistence type="predicted"/>
<dbReference type="EMBL" id="JAVYJV010000023">
    <property type="protein sequence ID" value="KAK4339033.1"/>
    <property type="molecule type" value="Genomic_DNA"/>
</dbReference>
<dbReference type="AlphaFoldDB" id="A0AAE1QU76"/>
<name>A0AAE1QU76_9SOLA</name>
<accession>A0AAE1QU76</accession>
<organism evidence="1 2">
    <name type="scientific">Anisodus tanguticus</name>
    <dbReference type="NCBI Taxonomy" id="243964"/>
    <lineage>
        <taxon>Eukaryota</taxon>
        <taxon>Viridiplantae</taxon>
        <taxon>Streptophyta</taxon>
        <taxon>Embryophyta</taxon>
        <taxon>Tracheophyta</taxon>
        <taxon>Spermatophyta</taxon>
        <taxon>Magnoliopsida</taxon>
        <taxon>eudicotyledons</taxon>
        <taxon>Gunneridae</taxon>
        <taxon>Pentapetalae</taxon>
        <taxon>asterids</taxon>
        <taxon>lamiids</taxon>
        <taxon>Solanales</taxon>
        <taxon>Solanaceae</taxon>
        <taxon>Solanoideae</taxon>
        <taxon>Hyoscyameae</taxon>
        <taxon>Anisodus</taxon>
    </lineage>
</organism>
<keyword evidence="2" id="KW-1185">Reference proteome</keyword>
<dbReference type="Proteomes" id="UP001291623">
    <property type="component" value="Unassembled WGS sequence"/>
</dbReference>
<protein>
    <submittedName>
        <fullName evidence="1">Uncharacterized protein</fullName>
    </submittedName>
</protein>